<dbReference type="EMBL" id="CATNWA010015460">
    <property type="protein sequence ID" value="CAI9583597.1"/>
    <property type="molecule type" value="Genomic_DNA"/>
</dbReference>
<dbReference type="InterPro" id="IPR050473">
    <property type="entry name" value="A2M/Complement_sys"/>
</dbReference>
<accession>A0ABN9EJG9</accession>
<dbReference type="SUPFAM" id="SSF48239">
    <property type="entry name" value="Terpenoid cyclases/Protein prenyltransferases"/>
    <property type="match status" value="1"/>
</dbReference>
<name>A0ABN9EJG9_9NEOB</name>
<evidence type="ECO:0000259" key="1">
    <source>
        <dbReference type="Pfam" id="PF07678"/>
    </source>
</evidence>
<proteinExistence type="predicted"/>
<evidence type="ECO:0000313" key="3">
    <source>
        <dbReference type="Proteomes" id="UP001162483"/>
    </source>
</evidence>
<dbReference type="Pfam" id="PF07678">
    <property type="entry name" value="TED_complement"/>
    <property type="match status" value="1"/>
</dbReference>
<comment type="caution">
    <text evidence="2">The sequence shown here is derived from an EMBL/GenBank/DDBJ whole genome shotgun (WGS) entry which is preliminary data.</text>
</comment>
<keyword evidence="3" id="KW-1185">Reference proteome</keyword>
<protein>
    <recommendedName>
        <fullName evidence="1">Alpha-macroglobulin-like TED domain-containing protein</fullName>
    </recommendedName>
</protein>
<dbReference type="Gene3D" id="1.50.10.20">
    <property type="match status" value="1"/>
</dbReference>
<evidence type="ECO:0000313" key="2">
    <source>
        <dbReference type="EMBL" id="CAI9583597.1"/>
    </source>
</evidence>
<organism evidence="2 3">
    <name type="scientific">Staurois parvus</name>
    <dbReference type="NCBI Taxonomy" id="386267"/>
    <lineage>
        <taxon>Eukaryota</taxon>
        <taxon>Metazoa</taxon>
        <taxon>Chordata</taxon>
        <taxon>Craniata</taxon>
        <taxon>Vertebrata</taxon>
        <taxon>Euteleostomi</taxon>
        <taxon>Amphibia</taxon>
        <taxon>Batrachia</taxon>
        <taxon>Anura</taxon>
        <taxon>Neobatrachia</taxon>
        <taxon>Ranoidea</taxon>
        <taxon>Ranidae</taxon>
        <taxon>Staurois</taxon>
    </lineage>
</organism>
<sequence length="110" mass="12128">MAALIEYPGLLNSTQMTAATNYMESQLNEVISDNYTLSVVTYALSLVGRNKAKEGLDILNNRAETEGDLMFWKSNVHTVSGWWQPSSIDIATAAYILMSHVIQNRVSEGG</sequence>
<dbReference type="PANTHER" id="PTHR11412">
    <property type="entry name" value="MACROGLOBULIN / COMPLEMENT"/>
    <property type="match status" value="1"/>
</dbReference>
<reference evidence="2" key="1">
    <citation type="submission" date="2023-05" db="EMBL/GenBank/DDBJ databases">
        <authorList>
            <person name="Stuckert A."/>
        </authorList>
    </citation>
    <scope>NUCLEOTIDE SEQUENCE</scope>
</reference>
<feature type="domain" description="Alpha-macroglobulin-like TED" evidence="1">
    <location>
        <begin position="12"/>
        <end position="106"/>
    </location>
</feature>
<dbReference type="Proteomes" id="UP001162483">
    <property type="component" value="Unassembled WGS sequence"/>
</dbReference>
<dbReference type="PANTHER" id="PTHR11412:SF177">
    <property type="entry name" value="CD109 ANTIGEN"/>
    <property type="match status" value="1"/>
</dbReference>
<dbReference type="InterPro" id="IPR008930">
    <property type="entry name" value="Terpenoid_cyclase/PrenylTrfase"/>
</dbReference>
<gene>
    <name evidence="2" type="ORF">SPARVUS_LOCUS9840529</name>
</gene>
<dbReference type="InterPro" id="IPR011626">
    <property type="entry name" value="Alpha-macroglobulin_TED"/>
</dbReference>